<evidence type="ECO:0000256" key="1">
    <source>
        <dbReference type="SAM" id="Phobius"/>
    </source>
</evidence>
<accession>A0A6S6TTP8</accession>
<dbReference type="EMBL" id="CACVAP010000092">
    <property type="protein sequence ID" value="CAA6819558.1"/>
    <property type="molecule type" value="Genomic_DNA"/>
</dbReference>
<gene>
    <name evidence="2" type="ORF">HELGO_WM7913</name>
</gene>
<evidence type="ECO:0008006" key="3">
    <source>
        <dbReference type="Google" id="ProtNLM"/>
    </source>
</evidence>
<proteinExistence type="predicted"/>
<name>A0A6S6TTP8_9BACT</name>
<dbReference type="InterPro" id="IPR021296">
    <property type="entry name" value="DUF2868"/>
</dbReference>
<keyword evidence="1" id="KW-0472">Membrane</keyword>
<feature type="transmembrane region" description="Helical" evidence="1">
    <location>
        <begin position="104"/>
        <end position="125"/>
    </location>
</feature>
<feature type="transmembrane region" description="Helical" evidence="1">
    <location>
        <begin position="176"/>
        <end position="196"/>
    </location>
</feature>
<keyword evidence="1" id="KW-0812">Transmembrane</keyword>
<evidence type="ECO:0000313" key="2">
    <source>
        <dbReference type="EMBL" id="CAA6819558.1"/>
    </source>
</evidence>
<keyword evidence="1" id="KW-1133">Transmembrane helix</keyword>
<feature type="transmembrane region" description="Helical" evidence="1">
    <location>
        <begin position="265"/>
        <end position="289"/>
    </location>
</feature>
<organism evidence="2">
    <name type="scientific">uncultured Sulfurovum sp</name>
    <dbReference type="NCBI Taxonomy" id="269237"/>
    <lineage>
        <taxon>Bacteria</taxon>
        <taxon>Pseudomonadati</taxon>
        <taxon>Campylobacterota</taxon>
        <taxon>Epsilonproteobacteria</taxon>
        <taxon>Campylobacterales</taxon>
        <taxon>Sulfurovaceae</taxon>
        <taxon>Sulfurovum</taxon>
        <taxon>environmental samples</taxon>
    </lineage>
</organism>
<feature type="transmembrane region" description="Helical" evidence="1">
    <location>
        <begin position="65"/>
        <end position="92"/>
    </location>
</feature>
<reference evidence="2" key="1">
    <citation type="submission" date="2020-01" db="EMBL/GenBank/DDBJ databases">
        <authorList>
            <person name="Meier V. D."/>
            <person name="Meier V D."/>
        </authorList>
    </citation>
    <scope>NUCLEOTIDE SEQUENCE</scope>
    <source>
        <strain evidence="2">HLG_WM_MAG_06</strain>
    </source>
</reference>
<sequence>MQKNNSQFTFKSYLDLAQLLKQYQGNHEDNRVFALTQTTKGSKLLTLWKDKNLFRVVDELDSSKYLHYLTLFTSLFGFALLLLGLFTGFALLSYSGKEPVNVIYLLLVMVGLPLLSMLLTVLSMFTGNLGASFFNHLSPLYYLEKIINFFPFAKKIDFSALPFSATLSKWIFLQRLQLFSFLFALGLFFSLVLTIISKDIAFAWSSTLDIDPVAFQGVLAMLATPWQSFFPSAVPSLELVEVSHYFRLGEKLDANMIQNADKLGAWWKFLAMATLTYALLLRLVFWFMMKLGFKAQLKKEVLAVVGVKKLLKEFETPFVSTQSFKQEKHLEVKEEVTIAASEVLADNYAYLLAWNYSEKTLLLLQDHNKVEVTNRQVVGGRNSFSEDQRIVDGLEGKILLYVKAWEPPTMDFMDFLTDVLAQKEVTTVEVCPLGTVTEGYSSKKSDIDVWLKKLEQINSEKLEVIDV</sequence>
<protein>
    <recommendedName>
        <fullName evidence="3">DUF2868 domain-containing protein</fullName>
    </recommendedName>
</protein>
<dbReference type="AlphaFoldDB" id="A0A6S6TTP8"/>
<dbReference type="Pfam" id="PF11067">
    <property type="entry name" value="DUF2868"/>
    <property type="match status" value="1"/>
</dbReference>